<dbReference type="InterPro" id="IPR038718">
    <property type="entry name" value="SNF2-like_sf"/>
</dbReference>
<dbReference type="InterPro" id="IPR027417">
    <property type="entry name" value="P-loop_NTPase"/>
</dbReference>
<feature type="compositionally biased region" description="Basic and acidic residues" evidence="4">
    <location>
        <begin position="1065"/>
        <end position="1081"/>
    </location>
</feature>
<dbReference type="GO" id="GO:0016787">
    <property type="term" value="F:hydrolase activity"/>
    <property type="evidence" value="ECO:0007669"/>
    <property type="project" value="UniProtKB-KW"/>
</dbReference>
<dbReference type="Pfam" id="PF00176">
    <property type="entry name" value="SNF2-rel_dom"/>
    <property type="match status" value="1"/>
</dbReference>
<organism evidence="6 7">
    <name type="scientific">Fusarium langsethiae</name>
    <dbReference type="NCBI Taxonomy" id="179993"/>
    <lineage>
        <taxon>Eukaryota</taxon>
        <taxon>Fungi</taxon>
        <taxon>Dikarya</taxon>
        <taxon>Ascomycota</taxon>
        <taxon>Pezizomycotina</taxon>
        <taxon>Sordariomycetes</taxon>
        <taxon>Hypocreomycetidae</taxon>
        <taxon>Hypocreales</taxon>
        <taxon>Nectriaceae</taxon>
        <taxon>Fusarium</taxon>
    </lineage>
</organism>
<evidence type="ECO:0000256" key="2">
    <source>
        <dbReference type="ARBA" id="ARBA00022801"/>
    </source>
</evidence>
<evidence type="ECO:0000313" key="6">
    <source>
        <dbReference type="EMBL" id="KPA46628.1"/>
    </source>
</evidence>
<dbReference type="PANTHER" id="PTHR45626">
    <property type="entry name" value="TRANSCRIPTION TERMINATION FACTOR 2-RELATED"/>
    <property type="match status" value="1"/>
</dbReference>
<proteinExistence type="predicted"/>
<comment type="caution">
    <text evidence="6">The sequence shown here is derived from an EMBL/GenBank/DDBJ whole genome shotgun (WGS) entry which is preliminary data.</text>
</comment>
<dbReference type="SMART" id="SM00487">
    <property type="entry name" value="DEXDc"/>
    <property type="match status" value="1"/>
</dbReference>
<name>A0A0M9F5P6_FUSLA</name>
<accession>A0A0M9F5P6</accession>
<evidence type="ECO:0000313" key="7">
    <source>
        <dbReference type="Proteomes" id="UP000037904"/>
    </source>
</evidence>
<feature type="domain" description="Helicase ATP-binding" evidence="5">
    <location>
        <begin position="202"/>
        <end position="522"/>
    </location>
</feature>
<dbReference type="GO" id="GO:0005524">
    <property type="term" value="F:ATP binding"/>
    <property type="evidence" value="ECO:0007669"/>
    <property type="project" value="UniProtKB-KW"/>
</dbReference>
<dbReference type="CDD" id="cd18008">
    <property type="entry name" value="DEXDc_SHPRH-like"/>
    <property type="match status" value="1"/>
</dbReference>
<sequence>MCLNTAPLIPIGSLTVGKEEACPGSQVWTSGGLPDWSSFRSLSSDFINDHGTYLPEDLEAKLTKIQRLKPHFDLCRKFWIRLEFNVKNKDSDQGTLRLYFLPDDALRRTVDRSDRSLLRSRDKILEQLNYSQEAWSGNTDAIWLGRPHTHTPINLNSDQEEGMSLLQLFNNIPSPAPKIDFIEDTYNRSVIYNLLNGTIIGLNSELYLYQRRSAALMLQKEVQPEQVLDPRLLQIQDQEGGTWYFDPAASTILKDPRYYDGVCGGILAEEMGAGKTIICLALILATRDLPTQPPEHFRAGDGPVRKGLGSLADMAASCATRHSVPWKPWFDLCKTQSGHEYARCIEALEENPGYYYIPPLKTQRIARRTAGSVELSKKRVYLSNGSIVVVPPNLLAQWKQEIRKHTEGLKVLVMEGRKEVPPSRDLLKYDMILFSQSRLEALKRQEGGVDASPLSQVHFKRCIVDEGHKLGNSKISGKSNMLLVLESLHFSSRWIVTGTPSHGLYGVDAQKRAKGSNGVHHEVYIPTKACVNESNSDLAMETKDLTRIGAIAALYLKARPWANTSLESGDTTADWTTYLLLPKHKSTGRGRWDILRSTLNSLIIRHRLTEVGDLLPPVNEKLVVLEGSYQDKMSLNIFSMMIIFNAVQSQRTDMDYFFHAKQRKALMQIVQNLKQASFFGGSFYSQEDIVKAVETAEEFLREKKVPISGQDHHLLKQAIQFGRVVIENKLKALSNQFHEMPIFVKGIPHRFSTSWSLDGDTGDGMCSSPNMLVALQKLVYKSASKPDKFNSLLNGMNSQTLAGNTKLGNDRHPSIRARGMNDANLEAEAILDGALGPLEEARITSTTSIKLSYLADNILRYQDDEKILIFYENDNIAWYLAGMLEVLQIQHLIYAKGLTVQRRSQYAAFGLDMREASRIYFISPVLNPQVEAQAIGRARRISQKRAVFVETLVLKNSIEEVILERKQHMTQAEHQRVQSILDVGPIYNWIKNARINPMPVVEGELSKEGQMAPLGTPQYIFRRGFGRTMHPDEGLVLDDSSTKNTSDAGMVLGTLEMTNGLKRTSHSDKVTVGGHHDEDRASSNNTSDVAARPSKRVRFAGGSKED</sequence>
<dbReference type="InterPro" id="IPR014001">
    <property type="entry name" value="Helicase_ATP-bd"/>
</dbReference>
<keyword evidence="2" id="KW-0378">Hydrolase</keyword>
<dbReference type="GO" id="GO:0006281">
    <property type="term" value="P:DNA repair"/>
    <property type="evidence" value="ECO:0007669"/>
    <property type="project" value="TreeGrafter"/>
</dbReference>
<dbReference type="SUPFAM" id="SSF52540">
    <property type="entry name" value="P-loop containing nucleoside triphosphate hydrolases"/>
    <property type="match status" value="2"/>
</dbReference>
<dbReference type="EMBL" id="JXCE01000003">
    <property type="protein sequence ID" value="KPA46628.1"/>
    <property type="molecule type" value="Genomic_DNA"/>
</dbReference>
<keyword evidence="7" id="KW-1185">Reference proteome</keyword>
<evidence type="ECO:0000259" key="5">
    <source>
        <dbReference type="SMART" id="SM00487"/>
    </source>
</evidence>
<keyword evidence="1" id="KW-0547">Nucleotide-binding</keyword>
<gene>
    <name evidence="6" type="ORF">FLAG1_00491</name>
</gene>
<dbReference type="GO" id="GO:0005634">
    <property type="term" value="C:nucleus"/>
    <property type="evidence" value="ECO:0007669"/>
    <property type="project" value="TreeGrafter"/>
</dbReference>
<dbReference type="Proteomes" id="UP000037904">
    <property type="component" value="Unassembled WGS sequence"/>
</dbReference>
<dbReference type="AlphaFoldDB" id="A0A0M9F5P6"/>
<reference evidence="6 7" key="1">
    <citation type="submission" date="2015-04" db="EMBL/GenBank/DDBJ databases">
        <title>The draft genome sequence of Fusarium langsethiae, a T-2/HT-2 mycotoxin producer.</title>
        <authorList>
            <person name="Lysoe E."/>
            <person name="Divon H.H."/>
            <person name="Terzi V."/>
            <person name="Orru L."/>
            <person name="Lamontanara A."/>
            <person name="Kolseth A.-K."/>
            <person name="Frandsen R.J."/>
            <person name="Nielsen K."/>
            <person name="Thrane U."/>
        </authorList>
    </citation>
    <scope>NUCLEOTIDE SEQUENCE [LARGE SCALE GENOMIC DNA]</scope>
    <source>
        <strain evidence="6 7">Fl201059</strain>
    </source>
</reference>
<evidence type="ECO:0000256" key="4">
    <source>
        <dbReference type="SAM" id="MobiDB-lite"/>
    </source>
</evidence>
<dbReference type="InterPro" id="IPR050628">
    <property type="entry name" value="SNF2_RAD54_helicase_TF"/>
</dbReference>
<dbReference type="PANTHER" id="PTHR45626:SF51">
    <property type="entry name" value="SNF2-RELATED DOMAIN-CONTAINING PROTEIN"/>
    <property type="match status" value="1"/>
</dbReference>
<protein>
    <submittedName>
        <fullName evidence="6">Dna repair protein rad8</fullName>
    </submittedName>
</protein>
<evidence type="ECO:0000256" key="3">
    <source>
        <dbReference type="ARBA" id="ARBA00022840"/>
    </source>
</evidence>
<dbReference type="Gene3D" id="3.40.50.300">
    <property type="entry name" value="P-loop containing nucleotide triphosphate hydrolases"/>
    <property type="match status" value="1"/>
</dbReference>
<dbReference type="Gene3D" id="3.40.50.10810">
    <property type="entry name" value="Tandem AAA-ATPase domain"/>
    <property type="match status" value="1"/>
</dbReference>
<feature type="region of interest" description="Disordered" evidence="4">
    <location>
        <begin position="1056"/>
        <end position="1106"/>
    </location>
</feature>
<dbReference type="InterPro" id="IPR000330">
    <property type="entry name" value="SNF2_N"/>
</dbReference>
<evidence type="ECO:0000256" key="1">
    <source>
        <dbReference type="ARBA" id="ARBA00022741"/>
    </source>
</evidence>
<keyword evidence="3" id="KW-0067">ATP-binding</keyword>
<dbReference type="GO" id="GO:0008094">
    <property type="term" value="F:ATP-dependent activity, acting on DNA"/>
    <property type="evidence" value="ECO:0007669"/>
    <property type="project" value="TreeGrafter"/>
</dbReference>